<dbReference type="OrthoDB" id="5148996at2"/>
<evidence type="ECO:0008006" key="4">
    <source>
        <dbReference type="Google" id="ProtNLM"/>
    </source>
</evidence>
<dbReference type="Pfam" id="PF12385">
    <property type="entry name" value="Peptidase_C70"/>
    <property type="match status" value="1"/>
</dbReference>
<comment type="caution">
    <text evidence="2">The sequence shown here is derived from an EMBL/GenBank/DDBJ whole genome shotgun (WGS) entry which is preliminary data.</text>
</comment>
<feature type="chain" id="PRO_5040853221" description="Peptidase C39-like domain-containing protein" evidence="1">
    <location>
        <begin position="31"/>
        <end position="189"/>
    </location>
</feature>
<proteinExistence type="predicted"/>
<evidence type="ECO:0000313" key="3">
    <source>
        <dbReference type="Proteomes" id="UP000242427"/>
    </source>
</evidence>
<protein>
    <recommendedName>
        <fullName evidence="4">Peptidase C39-like domain-containing protein</fullName>
    </recommendedName>
</protein>
<keyword evidence="1" id="KW-0732">Signal</keyword>
<keyword evidence="3" id="KW-1185">Reference proteome</keyword>
<evidence type="ECO:0000256" key="1">
    <source>
        <dbReference type="SAM" id="SignalP"/>
    </source>
</evidence>
<organism evidence="2 3">
    <name type="scientific">Streptosporangium nondiastaticum</name>
    <dbReference type="NCBI Taxonomy" id="35764"/>
    <lineage>
        <taxon>Bacteria</taxon>
        <taxon>Bacillati</taxon>
        <taxon>Actinomycetota</taxon>
        <taxon>Actinomycetes</taxon>
        <taxon>Streptosporangiales</taxon>
        <taxon>Streptosporangiaceae</taxon>
        <taxon>Streptosporangium</taxon>
    </lineage>
</organism>
<evidence type="ECO:0000313" key="2">
    <source>
        <dbReference type="EMBL" id="PSJ30420.1"/>
    </source>
</evidence>
<dbReference type="Proteomes" id="UP000242427">
    <property type="component" value="Unassembled WGS sequence"/>
</dbReference>
<dbReference type="InterPro" id="IPR022118">
    <property type="entry name" value="Peptidase_C70_AvrRpt2"/>
</dbReference>
<accession>A0A9X7JV32</accession>
<feature type="signal peptide" evidence="1">
    <location>
        <begin position="1"/>
        <end position="30"/>
    </location>
</feature>
<reference evidence="2 3" key="1">
    <citation type="submission" date="2018-03" db="EMBL/GenBank/DDBJ databases">
        <title>Chitinolytic properties of Streptosporangium nondiastaticum TBG75A20.</title>
        <authorList>
            <person name="Gayathri V."/>
            <person name="Shiburaj S."/>
        </authorList>
    </citation>
    <scope>NUCLEOTIDE SEQUENCE [LARGE SCALE GENOMIC DNA]</scope>
    <source>
        <strain evidence="2 3">TBG75A20</strain>
    </source>
</reference>
<dbReference type="Gene3D" id="3.90.70.10">
    <property type="entry name" value="Cysteine proteinases"/>
    <property type="match status" value="1"/>
</dbReference>
<gene>
    <name evidence="2" type="ORF">B7P34_02395</name>
</gene>
<dbReference type="EMBL" id="PXWG01000002">
    <property type="protein sequence ID" value="PSJ30420.1"/>
    <property type="molecule type" value="Genomic_DNA"/>
</dbReference>
<name>A0A9X7JV32_9ACTN</name>
<sequence>MSRKRFATTATALALAAAGWTAAAVGTAHAGAYDDISMQKQEQSQWCWDASGNTVASWWGYNYSQTDFCNLANRATGVSCNNQPATPNDVAGAWRLMGFAHTGTLQYSAASFSQTRTEVDGLRPFLARIGWKSGGGHFNVIYGYDETNNTIAVADPWPATQTYTWWNYNDYVSNSSFNWTHTQIGVSAT</sequence>
<dbReference type="RefSeq" id="WP_106674070.1">
    <property type="nucleotide sequence ID" value="NZ_PXWG01000002.1"/>
</dbReference>
<dbReference type="AlphaFoldDB" id="A0A9X7JV32"/>